<proteinExistence type="predicted"/>
<comment type="caution">
    <text evidence="1">The sequence shown here is derived from an EMBL/GenBank/DDBJ whole genome shotgun (WGS) entry which is preliminary data.</text>
</comment>
<accession>A0ABW2SFV9</accession>
<gene>
    <name evidence="1" type="ORF">ACFQU0_16665</name>
</gene>
<dbReference type="Proteomes" id="UP001596457">
    <property type="component" value="Unassembled WGS sequence"/>
</dbReference>
<evidence type="ECO:0000313" key="2">
    <source>
        <dbReference type="Proteomes" id="UP001596457"/>
    </source>
</evidence>
<dbReference type="PROSITE" id="PS51257">
    <property type="entry name" value="PROKAR_LIPOPROTEIN"/>
    <property type="match status" value="1"/>
</dbReference>
<dbReference type="EMBL" id="JBHTBZ010000051">
    <property type="protein sequence ID" value="MFC7462063.1"/>
    <property type="molecule type" value="Genomic_DNA"/>
</dbReference>
<evidence type="ECO:0000313" key="1">
    <source>
        <dbReference type="EMBL" id="MFC7462063.1"/>
    </source>
</evidence>
<sequence>MKVNRPLSHLAPMIAMAFVLQGCGEPSAEHVQEAKVNQIEGLRTSYQSLSDARLLEESLRLLDVCSKEPSDPNAAETNCSEKKALVEDLMGARGYCWGPYAAAQADKSWMACSDDVTKLAMSRGPWYASTPAGVCRETAMGEAIGSVLEHQGQWNVKTSFSPQGFLDVSSQLADGSFSSVRLYPTCAGALMTFMRVPEARDGRYLAAPLGMFPREAGEYFGFDASRSCGGYSYGGGLGCTIGYQDRMPALIELSDGFTPCTEGRPVQLDFQPQRGMVGLTCSVSSEKLEAFHQKMREAFGPGELSKDGARRWKLGKHLVRTMEGTVLGNAVRRVSVSVD</sequence>
<reference evidence="2" key="1">
    <citation type="journal article" date="2019" name="Int. J. Syst. Evol. Microbiol.">
        <title>The Global Catalogue of Microorganisms (GCM) 10K type strain sequencing project: providing services to taxonomists for standard genome sequencing and annotation.</title>
        <authorList>
            <consortium name="The Broad Institute Genomics Platform"/>
            <consortium name="The Broad Institute Genome Sequencing Center for Infectious Disease"/>
            <person name="Wu L."/>
            <person name="Ma J."/>
        </authorList>
    </citation>
    <scope>NUCLEOTIDE SEQUENCE [LARGE SCALE GENOMIC DNA]</scope>
    <source>
        <strain evidence="2">CCUG 53903</strain>
    </source>
</reference>
<keyword evidence="2" id="KW-1185">Reference proteome</keyword>
<dbReference type="RefSeq" id="WP_382202762.1">
    <property type="nucleotide sequence ID" value="NZ_JBHTBZ010000051.1"/>
</dbReference>
<protein>
    <recommendedName>
        <fullName evidence="3">Lipoprotein</fullName>
    </recommendedName>
</protein>
<name>A0ABW2SFV9_9BURK</name>
<evidence type="ECO:0008006" key="3">
    <source>
        <dbReference type="Google" id="ProtNLM"/>
    </source>
</evidence>
<organism evidence="1 2">
    <name type="scientific">Hydrogenophaga defluvii</name>
    <dbReference type="NCBI Taxonomy" id="249410"/>
    <lineage>
        <taxon>Bacteria</taxon>
        <taxon>Pseudomonadati</taxon>
        <taxon>Pseudomonadota</taxon>
        <taxon>Betaproteobacteria</taxon>
        <taxon>Burkholderiales</taxon>
        <taxon>Comamonadaceae</taxon>
        <taxon>Hydrogenophaga</taxon>
    </lineage>
</organism>